<feature type="transmembrane region" description="Helical" evidence="5">
    <location>
        <begin position="141"/>
        <end position="160"/>
    </location>
</feature>
<dbReference type="SUPFAM" id="SSF103473">
    <property type="entry name" value="MFS general substrate transporter"/>
    <property type="match status" value="1"/>
</dbReference>
<feature type="domain" description="Major facilitator superfamily (MFS) profile" evidence="6">
    <location>
        <begin position="11"/>
        <end position="401"/>
    </location>
</feature>
<evidence type="ECO:0000259" key="6">
    <source>
        <dbReference type="PROSITE" id="PS50850"/>
    </source>
</evidence>
<comment type="subcellular location">
    <subcellularLocation>
        <location evidence="1">Membrane</location>
        <topology evidence="1">Multi-pass membrane protein</topology>
    </subcellularLocation>
</comment>
<dbReference type="RefSeq" id="WP_182943550.1">
    <property type="nucleotide sequence ID" value="NZ_JABEQH010000011.1"/>
</dbReference>
<dbReference type="GO" id="GO:0015134">
    <property type="term" value="F:hexuronate transmembrane transporter activity"/>
    <property type="evidence" value="ECO:0007669"/>
    <property type="project" value="TreeGrafter"/>
</dbReference>
<feature type="transmembrane region" description="Helical" evidence="5">
    <location>
        <begin position="48"/>
        <end position="69"/>
    </location>
</feature>
<feature type="transmembrane region" description="Helical" evidence="5">
    <location>
        <begin position="346"/>
        <end position="366"/>
    </location>
</feature>
<evidence type="ECO:0000313" key="8">
    <source>
        <dbReference type="Proteomes" id="UP000561066"/>
    </source>
</evidence>
<dbReference type="Proteomes" id="UP000561066">
    <property type="component" value="Unassembled WGS sequence"/>
</dbReference>
<dbReference type="InterPro" id="IPR036259">
    <property type="entry name" value="MFS_trans_sf"/>
</dbReference>
<sequence>MAVSSNRPLLLLVLMFAIGIVAYADRQIIALLKPELDQEFGWTAADYALISSWSQIAIAISLLVSGWLVDWWGVRVTLGVGVAGWSLATALHATLRTVQGFLGLRVVLGVFEGIGTPATMKMVTAFPRAQRGRVIGILNASPNLAAMATPIVVSLLFPAFGWRGTIAIVGLVGVFLAALWLYAVPTHLADFGDAPLEARDHVPGTLPVWRRVTGLALCKFLTDPVWWFLLFWLPDILHRRFGLGPEQLGVPLAVAYAMAAVGSVLGGWLPGRLATEFPRRGHEYARRVVMGFAALCVLPLPLLLVTSALPVAVALAGLALAAHQMFAANLFGFVTELVPTSRVGRATGIGAFCSNIGGALALRLAGHFAAPGSSLMPMLGYCAVAYALAWVVLAVLAPVRGVTAERS</sequence>
<evidence type="ECO:0000256" key="4">
    <source>
        <dbReference type="ARBA" id="ARBA00023136"/>
    </source>
</evidence>
<evidence type="ECO:0000313" key="7">
    <source>
        <dbReference type="EMBL" id="MBB2176202.1"/>
    </source>
</evidence>
<evidence type="ECO:0000256" key="5">
    <source>
        <dbReference type="SAM" id="Phobius"/>
    </source>
</evidence>
<feature type="transmembrane region" description="Helical" evidence="5">
    <location>
        <begin position="101"/>
        <end position="120"/>
    </location>
</feature>
<dbReference type="Gene3D" id="1.20.1250.20">
    <property type="entry name" value="MFS general substrate transporter like domains"/>
    <property type="match status" value="2"/>
</dbReference>
<dbReference type="EMBL" id="JABEQH010000011">
    <property type="protein sequence ID" value="MBB2176202.1"/>
    <property type="molecule type" value="Genomic_DNA"/>
</dbReference>
<reference evidence="7 8" key="1">
    <citation type="submission" date="2020-04" db="EMBL/GenBank/DDBJ databases">
        <title>Description of novel Gluconacetobacter.</title>
        <authorList>
            <person name="Sombolestani A."/>
        </authorList>
    </citation>
    <scope>NUCLEOTIDE SEQUENCE [LARGE SCALE GENOMIC DNA]</scope>
    <source>
        <strain evidence="7 8">LMG 21312</strain>
    </source>
</reference>
<dbReference type="PANTHER" id="PTHR11662">
    <property type="entry name" value="SOLUTE CARRIER FAMILY 17"/>
    <property type="match status" value="1"/>
</dbReference>
<dbReference type="PANTHER" id="PTHR11662:SF285">
    <property type="entry name" value="HEXURONATE TRANSPORTER"/>
    <property type="match status" value="1"/>
</dbReference>
<feature type="transmembrane region" description="Helical" evidence="5">
    <location>
        <begin position="253"/>
        <end position="275"/>
    </location>
</feature>
<dbReference type="GO" id="GO:0016020">
    <property type="term" value="C:membrane"/>
    <property type="evidence" value="ECO:0007669"/>
    <property type="project" value="UniProtKB-SubCell"/>
</dbReference>
<keyword evidence="8" id="KW-1185">Reference proteome</keyword>
<comment type="caution">
    <text evidence="7">The sequence shown here is derived from an EMBL/GenBank/DDBJ whole genome shotgun (WGS) entry which is preliminary data.</text>
</comment>
<gene>
    <name evidence="7" type="ORF">HLH21_09700</name>
</gene>
<dbReference type="InterPro" id="IPR020846">
    <property type="entry name" value="MFS_dom"/>
</dbReference>
<feature type="transmembrane region" description="Helical" evidence="5">
    <location>
        <begin position="212"/>
        <end position="233"/>
    </location>
</feature>
<dbReference type="Pfam" id="PF07690">
    <property type="entry name" value="MFS_1"/>
    <property type="match status" value="1"/>
</dbReference>
<evidence type="ECO:0000256" key="1">
    <source>
        <dbReference type="ARBA" id="ARBA00004141"/>
    </source>
</evidence>
<name>A0A7W4P3N7_9PROT</name>
<dbReference type="InterPro" id="IPR050382">
    <property type="entry name" value="MFS_Na/Anion_cotransporter"/>
</dbReference>
<organism evidence="7 8">
    <name type="scientific">Gluconacetobacter johannae</name>
    <dbReference type="NCBI Taxonomy" id="112140"/>
    <lineage>
        <taxon>Bacteria</taxon>
        <taxon>Pseudomonadati</taxon>
        <taxon>Pseudomonadota</taxon>
        <taxon>Alphaproteobacteria</taxon>
        <taxon>Acetobacterales</taxon>
        <taxon>Acetobacteraceae</taxon>
        <taxon>Gluconacetobacter</taxon>
    </lineage>
</organism>
<feature type="transmembrane region" description="Helical" evidence="5">
    <location>
        <begin position="287"/>
        <end position="305"/>
    </location>
</feature>
<evidence type="ECO:0000256" key="2">
    <source>
        <dbReference type="ARBA" id="ARBA00022692"/>
    </source>
</evidence>
<protein>
    <submittedName>
        <fullName evidence="7">MFS transporter</fullName>
    </submittedName>
</protein>
<dbReference type="InterPro" id="IPR011701">
    <property type="entry name" value="MFS"/>
</dbReference>
<feature type="transmembrane region" description="Helical" evidence="5">
    <location>
        <begin position="378"/>
        <end position="399"/>
    </location>
</feature>
<evidence type="ECO:0000256" key="3">
    <source>
        <dbReference type="ARBA" id="ARBA00022989"/>
    </source>
</evidence>
<keyword evidence="4 5" id="KW-0472">Membrane</keyword>
<keyword evidence="3 5" id="KW-1133">Transmembrane helix</keyword>
<feature type="transmembrane region" description="Helical" evidence="5">
    <location>
        <begin position="76"/>
        <end position="95"/>
    </location>
</feature>
<dbReference type="PROSITE" id="PS50850">
    <property type="entry name" value="MFS"/>
    <property type="match status" value="1"/>
</dbReference>
<feature type="transmembrane region" description="Helical" evidence="5">
    <location>
        <begin position="166"/>
        <end position="184"/>
    </location>
</feature>
<dbReference type="AlphaFoldDB" id="A0A7W4P3N7"/>
<feature type="transmembrane region" description="Helical" evidence="5">
    <location>
        <begin position="311"/>
        <end position="334"/>
    </location>
</feature>
<proteinExistence type="predicted"/>
<accession>A0A7W4P3N7</accession>
<keyword evidence="2 5" id="KW-0812">Transmembrane</keyword>